<evidence type="ECO:0000256" key="2">
    <source>
        <dbReference type="ARBA" id="ARBA00009539"/>
    </source>
</evidence>
<comment type="caution">
    <text evidence="9">The sequence shown here is derived from an EMBL/GenBank/DDBJ whole genome shotgun (WGS) entry which is preliminary data.</text>
</comment>
<proteinExistence type="inferred from homology"/>
<keyword evidence="10" id="KW-1185">Reference proteome</keyword>
<dbReference type="SUPFAM" id="SSF53597">
    <property type="entry name" value="Dihydrofolate reductase-like"/>
    <property type="match status" value="1"/>
</dbReference>
<dbReference type="PANTHER" id="PTHR48069:SF3">
    <property type="entry name" value="DIHYDROFOLATE REDUCTASE"/>
    <property type="match status" value="1"/>
</dbReference>
<feature type="domain" description="DHFR" evidence="8">
    <location>
        <begin position="22"/>
        <end position="191"/>
    </location>
</feature>
<dbReference type="EC" id="1.5.1.3" evidence="3"/>
<evidence type="ECO:0000313" key="10">
    <source>
        <dbReference type="Proteomes" id="UP001575652"/>
    </source>
</evidence>
<dbReference type="RefSeq" id="WP_373971251.1">
    <property type="nucleotide sequence ID" value="NZ_JBHDLJ010000003.1"/>
</dbReference>
<dbReference type="Pfam" id="PF00186">
    <property type="entry name" value="DHFR_1"/>
    <property type="match status" value="1"/>
</dbReference>
<gene>
    <name evidence="9" type="ORF">ACETWP_05730</name>
</gene>
<sequence>MSGGHAAIGADADRAAGGRPSRIGMIWAQTAEGVIGAAGGMPWRLPEDMAHFVRTTTGHPVIMGRRTWESIPARFRPFAGRTNIVLTSHAATAAEVREAGALAVGTLGEALEAARGAEGSEEIWIVGGGEIYAAYEPRADTAVVTVINLEADGDTRAPQLGDRWRRTLLEPDAGWLVSATGLEYRHELWEKTP</sequence>
<dbReference type="PANTHER" id="PTHR48069">
    <property type="entry name" value="DIHYDROFOLATE REDUCTASE"/>
    <property type="match status" value="1"/>
</dbReference>
<dbReference type="InterPro" id="IPR012259">
    <property type="entry name" value="DHFR"/>
</dbReference>
<dbReference type="CDD" id="cd00209">
    <property type="entry name" value="DHFR"/>
    <property type="match status" value="1"/>
</dbReference>
<comment type="similarity">
    <text evidence="2 7">Belongs to the dihydrofolate reductase family.</text>
</comment>
<dbReference type="GO" id="GO:0004146">
    <property type="term" value="F:dihydrofolate reductase activity"/>
    <property type="evidence" value="ECO:0007669"/>
    <property type="project" value="UniProtKB-EC"/>
</dbReference>
<keyword evidence="5" id="KW-0521">NADP</keyword>
<evidence type="ECO:0000256" key="4">
    <source>
        <dbReference type="ARBA" id="ARBA00022563"/>
    </source>
</evidence>
<evidence type="ECO:0000256" key="6">
    <source>
        <dbReference type="ARBA" id="ARBA00023002"/>
    </source>
</evidence>
<dbReference type="InterPro" id="IPR024072">
    <property type="entry name" value="DHFR-like_dom_sf"/>
</dbReference>
<dbReference type="EMBL" id="JBHDLJ010000003">
    <property type="protein sequence ID" value="MFB0834085.1"/>
    <property type="molecule type" value="Genomic_DNA"/>
</dbReference>
<dbReference type="Gene3D" id="3.40.430.10">
    <property type="entry name" value="Dihydrofolate Reductase, subunit A"/>
    <property type="match status" value="1"/>
</dbReference>
<dbReference type="Proteomes" id="UP001575652">
    <property type="component" value="Unassembled WGS sequence"/>
</dbReference>
<dbReference type="InterPro" id="IPR001796">
    <property type="entry name" value="DHFR_dom"/>
</dbReference>
<name>A0ABV4UN06_9MICC</name>
<evidence type="ECO:0000313" key="9">
    <source>
        <dbReference type="EMBL" id="MFB0834085.1"/>
    </source>
</evidence>
<evidence type="ECO:0000259" key="8">
    <source>
        <dbReference type="PROSITE" id="PS51330"/>
    </source>
</evidence>
<comment type="pathway">
    <text evidence="1">Cofactor biosynthesis; tetrahydrofolate biosynthesis; 5,6,7,8-tetrahydrofolate from 7,8-dihydrofolate: step 1/1.</text>
</comment>
<dbReference type="InterPro" id="IPR017925">
    <property type="entry name" value="DHFR_CS"/>
</dbReference>
<evidence type="ECO:0000256" key="1">
    <source>
        <dbReference type="ARBA" id="ARBA00004903"/>
    </source>
</evidence>
<accession>A0ABV4UN06</accession>
<organism evidence="9 10">
    <name type="scientific">Arthrobacter halodurans</name>
    <dbReference type="NCBI Taxonomy" id="516699"/>
    <lineage>
        <taxon>Bacteria</taxon>
        <taxon>Bacillati</taxon>
        <taxon>Actinomycetota</taxon>
        <taxon>Actinomycetes</taxon>
        <taxon>Micrococcales</taxon>
        <taxon>Micrococcaceae</taxon>
        <taxon>Arthrobacter</taxon>
    </lineage>
</organism>
<protein>
    <recommendedName>
        <fullName evidence="3">dihydrofolate reductase</fullName>
        <ecNumber evidence="3">1.5.1.3</ecNumber>
    </recommendedName>
</protein>
<keyword evidence="6 9" id="KW-0560">Oxidoreductase</keyword>
<dbReference type="PROSITE" id="PS51330">
    <property type="entry name" value="DHFR_2"/>
    <property type="match status" value="1"/>
</dbReference>
<dbReference type="PRINTS" id="PR00070">
    <property type="entry name" value="DHFR"/>
</dbReference>
<keyword evidence="4" id="KW-0554">One-carbon metabolism</keyword>
<dbReference type="PROSITE" id="PS00075">
    <property type="entry name" value="DHFR_1"/>
    <property type="match status" value="1"/>
</dbReference>
<reference evidence="9 10" key="1">
    <citation type="submission" date="2024-09" db="EMBL/GenBank/DDBJ databases">
        <authorList>
            <person name="Salinas-Garcia M.A."/>
            <person name="Prieme A."/>
        </authorList>
    </citation>
    <scope>NUCLEOTIDE SEQUENCE [LARGE SCALE GENOMIC DNA]</scope>
    <source>
        <strain evidence="9 10">DSM 21081</strain>
    </source>
</reference>
<evidence type="ECO:0000256" key="3">
    <source>
        <dbReference type="ARBA" id="ARBA00012856"/>
    </source>
</evidence>
<evidence type="ECO:0000256" key="5">
    <source>
        <dbReference type="ARBA" id="ARBA00022857"/>
    </source>
</evidence>
<evidence type="ECO:0000256" key="7">
    <source>
        <dbReference type="RuleBase" id="RU004474"/>
    </source>
</evidence>